<proteinExistence type="predicted"/>
<sequence>ISKVEPEEYIHFDVENKIIECLSNISLQSVKELEIDFNTDGCNLDKSSTNHIWPIIQCRIINVENTKPIVVGIYKGIQKPNNHNAFFEKFVADITAIVSNRGITFHNRKVQICLRCFIVDAPARAFILNHCSHASSKPCSKCKISGVYTEGRFVFNNIQHSLRTDDEYIRRLDEDHHREGESPLSLLPISMVSQVPFEHMHLVCLGVMKKLLTAWVYGKYSRLSKLSGRYLSVINTRLNILRKYCPSDFARHPRLLDICSKFKATEFRQFLLYTGPVVMYGLLNEDVYKHFLFLHAAIRVLVSKSPLRQHLSFAEIALQKFVLRCANLYGPTFATYNVHGLLHLADDVRRFGNLDSFSAFAYENNMYIFRKCCRKPGLPLQQFFNRMTEQQIHGTNNTCNNASSIRTSILRNNDTNCPQYRKINFNNILLSIDTYDNCCILHDGSICIVTEISRESNSFRLAVNRFLSVADFYDVGMASSCFQVYKCATLSSERFYVSLNEVHAKCYRMP</sequence>
<keyword evidence="2" id="KW-1185">Reference proteome</keyword>
<dbReference type="STRING" id="610380.E2C4P0"/>
<protein>
    <submittedName>
        <fullName evidence="1">Uncharacterized protein</fullName>
    </submittedName>
</protein>
<evidence type="ECO:0000313" key="1">
    <source>
        <dbReference type="EMBL" id="EFN77090.1"/>
    </source>
</evidence>
<dbReference type="Proteomes" id="UP000008237">
    <property type="component" value="Unassembled WGS sequence"/>
</dbReference>
<dbReference type="AlphaFoldDB" id="E2C4P0"/>
<accession>E2C4P0</accession>
<dbReference type="PANTHER" id="PTHR33053:SF9">
    <property type="entry name" value="AGAP000105-PA"/>
    <property type="match status" value="1"/>
</dbReference>
<organism evidence="2">
    <name type="scientific">Harpegnathos saltator</name>
    <name type="common">Jerdon's jumping ant</name>
    <dbReference type="NCBI Taxonomy" id="610380"/>
    <lineage>
        <taxon>Eukaryota</taxon>
        <taxon>Metazoa</taxon>
        <taxon>Ecdysozoa</taxon>
        <taxon>Arthropoda</taxon>
        <taxon>Hexapoda</taxon>
        <taxon>Insecta</taxon>
        <taxon>Pterygota</taxon>
        <taxon>Neoptera</taxon>
        <taxon>Endopterygota</taxon>
        <taxon>Hymenoptera</taxon>
        <taxon>Apocrita</taxon>
        <taxon>Aculeata</taxon>
        <taxon>Formicoidea</taxon>
        <taxon>Formicidae</taxon>
        <taxon>Ponerinae</taxon>
        <taxon>Ponerini</taxon>
        <taxon>Harpegnathos</taxon>
    </lineage>
</organism>
<dbReference type="PANTHER" id="PTHR33053">
    <property type="entry name" value="PROTEIN, PUTATIVE-RELATED"/>
    <property type="match status" value="1"/>
</dbReference>
<name>E2C4P0_HARSA</name>
<gene>
    <name evidence="1" type="ORF">EAI_00174</name>
</gene>
<dbReference type="InParanoid" id="E2C4P0"/>
<evidence type="ECO:0000313" key="2">
    <source>
        <dbReference type="Proteomes" id="UP000008237"/>
    </source>
</evidence>
<feature type="non-terminal residue" evidence="1">
    <location>
        <position position="1"/>
    </location>
</feature>
<reference evidence="1 2" key="1">
    <citation type="journal article" date="2010" name="Science">
        <title>Genomic comparison of the ants Camponotus floridanus and Harpegnathos saltator.</title>
        <authorList>
            <person name="Bonasio R."/>
            <person name="Zhang G."/>
            <person name="Ye C."/>
            <person name="Mutti N.S."/>
            <person name="Fang X."/>
            <person name="Qin N."/>
            <person name="Donahue G."/>
            <person name="Yang P."/>
            <person name="Li Q."/>
            <person name="Li C."/>
            <person name="Zhang P."/>
            <person name="Huang Z."/>
            <person name="Berger S.L."/>
            <person name="Reinberg D."/>
            <person name="Wang J."/>
            <person name="Liebig J."/>
        </authorList>
    </citation>
    <scope>NUCLEOTIDE SEQUENCE [LARGE SCALE GENOMIC DNA]</scope>
    <source>
        <strain evidence="1 2">R22 G/1</strain>
    </source>
</reference>
<feature type="non-terminal residue" evidence="1">
    <location>
        <position position="510"/>
    </location>
</feature>
<dbReference type="OMA" id="CIDEDHH"/>
<dbReference type="EMBL" id="GL452541">
    <property type="protein sequence ID" value="EFN77090.1"/>
    <property type="molecule type" value="Genomic_DNA"/>
</dbReference>
<dbReference type="OrthoDB" id="7697185at2759"/>